<dbReference type="SUPFAM" id="SSF46565">
    <property type="entry name" value="Chaperone J-domain"/>
    <property type="match status" value="1"/>
</dbReference>
<feature type="compositionally biased region" description="Acidic residues" evidence="1">
    <location>
        <begin position="249"/>
        <end position="258"/>
    </location>
</feature>
<dbReference type="Proteomes" id="UP000245119">
    <property type="component" value="Linkage Group LG7"/>
</dbReference>
<dbReference type="EMBL" id="PZQS01000007">
    <property type="protein sequence ID" value="PVD27093.1"/>
    <property type="molecule type" value="Genomic_DNA"/>
</dbReference>
<feature type="compositionally biased region" description="Polar residues" evidence="1">
    <location>
        <begin position="74"/>
        <end position="87"/>
    </location>
</feature>
<dbReference type="SMART" id="SM00271">
    <property type="entry name" value="DnaJ"/>
    <property type="match status" value="1"/>
</dbReference>
<dbReference type="AlphaFoldDB" id="A0A2T7P102"/>
<dbReference type="InterPro" id="IPR001623">
    <property type="entry name" value="DnaJ_domain"/>
</dbReference>
<feature type="compositionally biased region" description="Basic and acidic residues" evidence="1">
    <location>
        <begin position="63"/>
        <end position="73"/>
    </location>
</feature>
<evidence type="ECO:0000313" key="3">
    <source>
        <dbReference type="EMBL" id="PVD27093.1"/>
    </source>
</evidence>
<comment type="caution">
    <text evidence="3">The sequence shown here is derived from an EMBL/GenBank/DDBJ whole genome shotgun (WGS) entry which is preliminary data.</text>
</comment>
<feature type="compositionally biased region" description="Polar residues" evidence="1">
    <location>
        <begin position="342"/>
        <end position="353"/>
    </location>
</feature>
<dbReference type="PROSITE" id="PS50076">
    <property type="entry name" value="DNAJ_2"/>
    <property type="match status" value="1"/>
</dbReference>
<feature type="region of interest" description="Disordered" evidence="1">
    <location>
        <begin position="63"/>
        <end position="150"/>
    </location>
</feature>
<accession>A0A2T7P102</accession>
<evidence type="ECO:0000313" key="4">
    <source>
        <dbReference type="Proteomes" id="UP000245119"/>
    </source>
</evidence>
<dbReference type="GO" id="GO:0042026">
    <property type="term" value="P:protein refolding"/>
    <property type="evidence" value="ECO:0007669"/>
    <property type="project" value="TreeGrafter"/>
</dbReference>
<gene>
    <name evidence="3" type="ORF">C0Q70_12244</name>
</gene>
<feature type="compositionally biased region" description="Polar residues" evidence="1">
    <location>
        <begin position="317"/>
        <end position="330"/>
    </location>
</feature>
<dbReference type="PRINTS" id="PR00625">
    <property type="entry name" value="JDOMAIN"/>
</dbReference>
<evidence type="ECO:0000256" key="1">
    <source>
        <dbReference type="SAM" id="MobiDB-lite"/>
    </source>
</evidence>
<feature type="region of interest" description="Disordered" evidence="1">
    <location>
        <begin position="286"/>
        <end position="369"/>
    </location>
</feature>
<name>A0A2T7P102_POMCA</name>
<proteinExistence type="predicted"/>
<dbReference type="PANTHER" id="PTHR43096">
    <property type="entry name" value="DNAJ HOMOLOG 1, MITOCHONDRIAL-RELATED"/>
    <property type="match status" value="1"/>
</dbReference>
<feature type="compositionally biased region" description="Basic and acidic residues" evidence="1">
    <location>
        <begin position="88"/>
        <end position="99"/>
    </location>
</feature>
<dbReference type="InterPro" id="IPR036869">
    <property type="entry name" value="J_dom_sf"/>
</dbReference>
<dbReference type="Pfam" id="PF00226">
    <property type="entry name" value="DnaJ"/>
    <property type="match status" value="1"/>
</dbReference>
<keyword evidence="4" id="KW-1185">Reference proteome</keyword>
<feature type="compositionally biased region" description="Basic and acidic residues" evidence="1">
    <location>
        <begin position="113"/>
        <end position="129"/>
    </location>
</feature>
<dbReference type="Gene3D" id="1.10.287.110">
    <property type="entry name" value="DnaJ domain"/>
    <property type="match status" value="1"/>
</dbReference>
<sequence length="369" mass="41622">MTKNHFATLGVNIGAEEDEIKKAFRSLAKVWHPDKNKNPGAEEKFKEISAAYDYLQNKDRREILTRELTKKQEPSSGSYTQPTPTSNRENKGTETKPSQEPDTANKAGPSCFKENHKEGASKKKTHWSDSFRTGKSKKNARDTDWKPWNRDWTDGFDASTLLHLQKEFGPPASRGFQFTAFCSEEDPFEQGLGQRPRPQTFQKPKQPKAKSPTRCVAPEHGYAGGLDEQYLFSPRTSPNRADNLKGYEEDPIDDDALNDDNSKHKVFKDWQSSHEDILNRIRQDRKAYQAKLAQEASDSGKDNKSLTVTRPSKKSTAHPNGSDTTSNHSSPSPPKDLHARNNFKQNSRTAKTSSLKDKLKTPSPPEPHS</sequence>
<feature type="region of interest" description="Disordered" evidence="1">
    <location>
        <begin position="188"/>
        <end position="261"/>
    </location>
</feature>
<organism evidence="3 4">
    <name type="scientific">Pomacea canaliculata</name>
    <name type="common">Golden apple snail</name>
    <dbReference type="NCBI Taxonomy" id="400727"/>
    <lineage>
        <taxon>Eukaryota</taxon>
        <taxon>Metazoa</taxon>
        <taxon>Spiralia</taxon>
        <taxon>Lophotrochozoa</taxon>
        <taxon>Mollusca</taxon>
        <taxon>Gastropoda</taxon>
        <taxon>Caenogastropoda</taxon>
        <taxon>Architaenioglossa</taxon>
        <taxon>Ampullarioidea</taxon>
        <taxon>Ampullariidae</taxon>
        <taxon>Pomacea</taxon>
    </lineage>
</organism>
<reference evidence="3 4" key="1">
    <citation type="submission" date="2018-04" db="EMBL/GenBank/DDBJ databases">
        <title>The genome of golden apple snail Pomacea canaliculata provides insight into stress tolerance and invasive adaptation.</title>
        <authorList>
            <person name="Liu C."/>
            <person name="Liu B."/>
            <person name="Ren Y."/>
            <person name="Zhang Y."/>
            <person name="Wang H."/>
            <person name="Li S."/>
            <person name="Jiang F."/>
            <person name="Yin L."/>
            <person name="Zhang G."/>
            <person name="Qian W."/>
            <person name="Fan W."/>
        </authorList>
    </citation>
    <scope>NUCLEOTIDE SEQUENCE [LARGE SCALE GENOMIC DNA]</scope>
    <source>
        <strain evidence="3">SZHN2017</strain>
        <tissue evidence="3">Muscle</tissue>
    </source>
</reference>
<dbReference type="OrthoDB" id="10250354at2759"/>
<feature type="domain" description="J" evidence="2">
    <location>
        <begin position="4"/>
        <end position="68"/>
    </location>
</feature>
<dbReference type="GO" id="GO:0051082">
    <property type="term" value="F:unfolded protein binding"/>
    <property type="evidence" value="ECO:0007669"/>
    <property type="project" value="TreeGrafter"/>
</dbReference>
<dbReference type="PANTHER" id="PTHR43096:SF22">
    <property type="entry name" value="MOLECULAR CHAPERONE HSP40_DNAJ FAMILY PROTEIN"/>
    <property type="match status" value="1"/>
</dbReference>
<dbReference type="STRING" id="400727.A0A2T7P102"/>
<evidence type="ECO:0000259" key="2">
    <source>
        <dbReference type="PROSITE" id="PS50076"/>
    </source>
</evidence>
<feature type="compositionally biased region" description="Basic and acidic residues" evidence="1">
    <location>
        <begin position="139"/>
        <end position="150"/>
    </location>
</feature>
<dbReference type="GO" id="GO:0005737">
    <property type="term" value="C:cytoplasm"/>
    <property type="evidence" value="ECO:0007669"/>
    <property type="project" value="TreeGrafter"/>
</dbReference>
<protein>
    <recommendedName>
        <fullName evidence="2">J domain-containing protein</fullName>
    </recommendedName>
</protein>
<dbReference type="CDD" id="cd06257">
    <property type="entry name" value="DnaJ"/>
    <property type="match status" value="1"/>
</dbReference>